<evidence type="ECO:0000313" key="3">
    <source>
        <dbReference type="Proteomes" id="UP000706333"/>
    </source>
</evidence>
<dbReference type="InterPro" id="IPR050662">
    <property type="entry name" value="Sec-metab_biosynth-thioest"/>
</dbReference>
<feature type="domain" description="Metallo-beta-lactamase" evidence="1">
    <location>
        <begin position="33"/>
        <end position="210"/>
    </location>
</feature>
<reference evidence="2" key="2">
    <citation type="journal article" date="2020" name="Microorganisms">
        <title>Osmotic Adaptation and Compatible Solute Biosynthesis of Phototrophic Bacteria as Revealed from Genome Analyses.</title>
        <authorList>
            <person name="Imhoff J.F."/>
            <person name="Rahn T."/>
            <person name="Kunzel S."/>
            <person name="Keller A."/>
            <person name="Neulinger S.C."/>
        </authorList>
    </citation>
    <scope>NUCLEOTIDE SEQUENCE</scope>
    <source>
        <strain evidence="2">LMG 28126</strain>
    </source>
</reference>
<dbReference type="SMART" id="SM00849">
    <property type="entry name" value="Lactamase_B"/>
    <property type="match status" value="1"/>
</dbReference>
<dbReference type="InterPro" id="IPR036866">
    <property type="entry name" value="RibonucZ/Hydroxyglut_hydro"/>
</dbReference>
<dbReference type="InterPro" id="IPR001279">
    <property type="entry name" value="Metallo-B-lactamas"/>
</dbReference>
<dbReference type="Pfam" id="PF00753">
    <property type="entry name" value="Lactamase_B"/>
    <property type="match status" value="1"/>
</dbReference>
<organism evidence="2 3">
    <name type="scientific">Rhodobaculum claviforme</name>
    <dbReference type="NCBI Taxonomy" id="1549854"/>
    <lineage>
        <taxon>Bacteria</taxon>
        <taxon>Pseudomonadati</taxon>
        <taxon>Pseudomonadota</taxon>
        <taxon>Alphaproteobacteria</taxon>
        <taxon>Rhodobacterales</taxon>
        <taxon>Paracoccaceae</taxon>
        <taxon>Rhodobaculum</taxon>
    </lineage>
</organism>
<dbReference type="CDD" id="cd16278">
    <property type="entry name" value="metallo-hydrolase-like_MBL-fold"/>
    <property type="match status" value="1"/>
</dbReference>
<dbReference type="InterPro" id="IPR041516">
    <property type="entry name" value="LACTB2_WH"/>
</dbReference>
<protein>
    <submittedName>
        <fullName evidence="2">MBL fold metallo-hydrolase</fullName>
    </submittedName>
</protein>
<gene>
    <name evidence="2" type="ORF">CCR87_09420</name>
</gene>
<name>A0A934WJ12_9RHOB</name>
<accession>A0A934WJ12</accession>
<dbReference type="Proteomes" id="UP000706333">
    <property type="component" value="Unassembled WGS sequence"/>
</dbReference>
<dbReference type="SUPFAM" id="SSF56281">
    <property type="entry name" value="Metallo-hydrolase/oxidoreductase"/>
    <property type="match status" value="1"/>
</dbReference>
<dbReference type="AlphaFoldDB" id="A0A934WJ12"/>
<reference evidence="2" key="1">
    <citation type="submission" date="2017-05" db="EMBL/GenBank/DDBJ databases">
        <authorList>
            <person name="Imhoff J.F."/>
            <person name="Rahn T."/>
            <person name="Kuenzel S."/>
            <person name="Neulinger S.C."/>
        </authorList>
    </citation>
    <scope>NUCLEOTIDE SEQUENCE</scope>
    <source>
        <strain evidence="2">LMG 28126</strain>
    </source>
</reference>
<dbReference type="Pfam" id="PF17778">
    <property type="entry name" value="WHD_BLACT"/>
    <property type="match status" value="1"/>
</dbReference>
<dbReference type="InterPro" id="IPR036388">
    <property type="entry name" value="WH-like_DNA-bd_sf"/>
</dbReference>
<comment type="caution">
    <text evidence="2">The sequence shown here is derived from an EMBL/GenBank/DDBJ whole genome shotgun (WGS) entry which is preliminary data.</text>
</comment>
<dbReference type="Gene3D" id="3.60.15.10">
    <property type="entry name" value="Ribonuclease Z/Hydroxyacylglutathione hydrolase-like"/>
    <property type="match status" value="1"/>
</dbReference>
<dbReference type="Gene3D" id="1.10.10.10">
    <property type="entry name" value="Winged helix-like DNA-binding domain superfamily/Winged helix DNA-binding domain"/>
    <property type="match status" value="1"/>
</dbReference>
<keyword evidence="3" id="KW-1185">Reference proteome</keyword>
<sequence length="305" mass="31700">MPCGSGCVAEAERLAPGLRRVLAPNPGRLTGPGTNSYIVGEGAVAVIDPGPDDRAHMAALEAALAPNERITHVIVTHAHRDHSPLARPLSARWGAPVVAFGDARAGRSPALAALGDLGGGEGVDEGFRPDLRLGDSAVLEGAGWRLVALWTPGHMGNHICLRWDDVVFSGDHVMGWATSLVSPPDGDMAAYMASLRRLQGVGARVFHPGHGDAVTDPAARLAELIAHREGRAAQILAALEAEPQDIATLTGRVYAGLDPALVAAAERNVLAHLIELCARGAVVAQPAPGPQAIYARAMRADRGAR</sequence>
<evidence type="ECO:0000313" key="2">
    <source>
        <dbReference type="EMBL" id="MBK5927541.1"/>
    </source>
</evidence>
<proteinExistence type="predicted"/>
<dbReference type="EMBL" id="NHSD01000257">
    <property type="protein sequence ID" value="MBK5927541.1"/>
    <property type="molecule type" value="Genomic_DNA"/>
</dbReference>
<dbReference type="PANTHER" id="PTHR23131">
    <property type="entry name" value="ENDORIBONUCLEASE LACTB2"/>
    <property type="match status" value="1"/>
</dbReference>
<dbReference type="RefSeq" id="WP_201157302.1">
    <property type="nucleotide sequence ID" value="NZ_NHSD01000257.1"/>
</dbReference>
<dbReference type="PANTHER" id="PTHR23131:SF0">
    <property type="entry name" value="ENDORIBONUCLEASE LACTB2"/>
    <property type="match status" value="1"/>
</dbReference>
<evidence type="ECO:0000259" key="1">
    <source>
        <dbReference type="SMART" id="SM00849"/>
    </source>
</evidence>